<evidence type="ECO:0000313" key="5">
    <source>
        <dbReference type="Proteomes" id="UP000242497"/>
    </source>
</evidence>
<gene>
    <name evidence="4" type="ORF">SAMN02744037_01393</name>
</gene>
<keyword evidence="5" id="KW-1185">Reference proteome</keyword>
<keyword evidence="3" id="KW-0472">Membrane</keyword>
<evidence type="ECO:0000256" key="2">
    <source>
        <dbReference type="ARBA" id="ARBA00008404"/>
    </source>
</evidence>
<dbReference type="InterPro" id="IPR005133">
    <property type="entry name" value="PhaG_MnhG_YufB"/>
</dbReference>
<proteinExistence type="inferred from homology"/>
<organism evidence="4 5">
    <name type="scientific">Tepidibacter formicigenes DSM 15518</name>
    <dbReference type="NCBI Taxonomy" id="1123349"/>
    <lineage>
        <taxon>Bacteria</taxon>
        <taxon>Bacillati</taxon>
        <taxon>Bacillota</taxon>
        <taxon>Clostridia</taxon>
        <taxon>Peptostreptococcales</taxon>
        <taxon>Peptostreptococcaceae</taxon>
        <taxon>Tepidibacter</taxon>
    </lineage>
</organism>
<protein>
    <submittedName>
        <fullName evidence="4">Multisubunit sodium/proton antiporter, MrpG subunit</fullName>
    </submittedName>
</protein>
<feature type="transmembrane region" description="Helical" evidence="3">
    <location>
        <begin position="45"/>
        <end position="74"/>
    </location>
</feature>
<dbReference type="NCBIfam" id="TIGR01300">
    <property type="entry name" value="CPA3_mnhG_phaG"/>
    <property type="match status" value="1"/>
</dbReference>
<dbReference type="EMBL" id="FRAE01000026">
    <property type="protein sequence ID" value="SHK00119.1"/>
    <property type="molecule type" value="Genomic_DNA"/>
</dbReference>
<name>A0A1M6NWK0_9FIRM</name>
<dbReference type="RefSeq" id="WP_242939093.1">
    <property type="nucleotide sequence ID" value="NZ_FRAE01000026.1"/>
</dbReference>
<comment type="similarity">
    <text evidence="2">Belongs to the CPA3 antiporters (TC 2.A.63) subunit G family.</text>
</comment>
<sequence length="96" mass="10788">MKMILVSILLFGGLFFFSVGTIGLLRFDDVFTRAHGAAKCDTLGAVFSLLALVVYNGFGFTSFKLIMVIVFLWITNPTATHLITRAEFNRRKHEKN</sequence>
<evidence type="ECO:0000313" key="4">
    <source>
        <dbReference type="EMBL" id="SHK00119.1"/>
    </source>
</evidence>
<keyword evidence="3" id="KW-1133">Transmembrane helix</keyword>
<dbReference type="Pfam" id="PF03334">
    <property type="entry name" value="PhaG_MnhG_YufB"/>
    <property type="match status" value="1"/>
</dbReference>
<accession>A0A1M6NWK0</accession>
<dbReference type="AlphaFoldDB" id="A0A1M6NWK0"/>
<comment type="subcellular location">
    <subcellularLocation>
        <location evidence="1">Membrane</location>
        <topology evidence="1">Multi-pass membrane protein</topology>
    </subcellularLocation>
</comment>
<evidence type="ECO:0000256" key="3">
    <source>
        <dbReference type="SAM" id="Phobius"/>
    </source>
</evidence>
<reference evidence="5" key="1">
    <citation type="submission" date="2016-11" db="EMBL/GenBank/DDBJ databases">
        <authorList>
            <person name="Varghese N."/>
            <person name="Submissions S."/>
        </authorList>
    </citation>
    <scope>NUCLEOTIDE SEQUENCE [LARGE SCALE GENOMIC DNA]</scope>
    <source>
        <strain evidence="5">DSM 15518</strain>
    </source>
</reference>
<dbReference type="GO" id="GO:0015385">
    <property type="term" value="F:sodium:proton antiporter activity"/>
    <property type="evidence" value="ECO:0007669"/>
    <property type="project" value="TreeGrafter"/>
</dbReference>
<evidence type="ECO:0000256" key="1">
    <source>
        <dbReference type="ARBA" id="ARBA00004141"/>
    </source>
</evidence>
<dbReference type="STRING" id="1123349.SAMN02744037_01393"/>
<dbReference type="PANTHER" id="PTHR34703:SF1">
    <property type="entry name" value="ANTIPORTER SUBUNIT MNHG2-RELATED"/>
    <property type="match status" value="1"/>
</dbReference>
<dbReference type="PANTHER" id="PTHR34703">
    <property type="entry name" value="ANTIPORTER SUBUNIT MNHG2-RELATED"/>
    <property type="match status" value="1"/>
</dbReference>
<dbReference type="Proteomes" id="UP000242497">
    <property type="component" value="Unassembled WGS sequence"/>
</dbReference>
<keyword evidence="3" id="KW-0812">Transmembrane</keyword>